<dbReference type="GO" id="GO:0017004">
    <property type="term" value="P:cytochrome complex assembly"/>
    <property type="evidence" value="ECO:0007669"/>
    <property type="project" value="UniProtKB-UniRule"/>
</dbReference>
<geneLocation type="chloroplast" evidence="8"/>
<name>A0A2U8KHN8_ISOEN</name>
<comment type="subcellular location">
    <subcellularLocation>
        <location evidence="1">Membrane</location>
        <topology evidence="1">Multi-pass membrane protein</topology>
    </subcellularLocation>
    <subcellularLocation>
        <location evidence="6">Plastid</location>
        <location evidence="6">Chloroplast thylakoid membrane</location>
        <topology evidence="6">Multi-pass membrane protein</topology>
    </subcellularLocation>
</comment>
<dbReference type="HAMAP" id="MF_01391">
    <property type="entry name" value="CytC_CcsA"/>
    <property type="match status" value="1"/>
</dbReference>
<sequence length="316" mass="35845">MILRTLEHILAHTSFFLLFSVTLLYWGKLVYIRNKKLSNLGRRSVIITFICITGFLLTRWLYSGHLPLSNLYESSMFLSWSFCLIHTVLIRSQNDWLGTITAPSAMLTHGFATLSVPREMQQSTVLVPALQSHWLMMHVSMMMFSYATLLCGSLLAIALLVITSKNNMDTPIITSGIDSSIWSSSSEKSNERGECDSPNTPFLLSINSREDQLTQQLDHWSYRIISLGSPLLTLGILSGAVWANEAWGYYWNWDPKETWASITWLMFATYMHTRVTKSWRGKEPAIAASLGFFTTWICYLGVNPSGKGLHSHGWLN</sequence>
<evidence type="ECO:0000256" key="4">
    <source>
        <dbReference type="ARBA" id="ARBA00022989"/>
    </source>
</evidence>
<dbReference type="InterPro" id="IPR017562">
    <property type="entry name" value="Cyt_c_biogenesis_CcsA"/>
</dbReference>
<comment type="function">
    <text evidence="6">Required during biogenesis of c-type cytochromes (cytochrome c6 and cytochrome f) at the step of heme attachment.</text>
</comment>
<dbReference type="GeneID" id="37502709"/>
<evidence type="ECO:0000256" key="3">
    <source>
        <dbReference type="ARBA" id="ARBA00022748"/>
    </source>
</evidence>
<dbReference type="PANTHER" id="PTHR30071">
    <property type="entry name" value="HEME EXPORTER PROTEIN C"/>
    <property type="match status" value="1"/>
</dbReference>
<dbReference type="InterPro" id="IPR045062">
    <property type="entry name" value="Cyt_c_biogenesis_CcsA/CcmC"/>
</dbReference>
<dbReference type="AlphaFoldDB" id="A0A2U8KHN8"/>
<evidence type="ECO:0000256" key="2">
    <source>
        <dbReference type="ARBA" id="ARBA00022692"/>
    </source>
</evidence>
<keyword evidence="3 6" id="KW-0201">Cytochrome c-type biogenesis</keyword>
<feature type="transmembrane region" description="Helical" evidence="6">
    <location>
        <begin position="285"/>
        <end position="302"/>
    </location>
</feature>
<dbReference type="EMBL" id="MG668892">
    <property type="protein sequence ID" value="AWK91584.1"/>
    <property type="molecule type" value="Genomic_DNA"/>
</dbReference>
<dbReference type="NCBIfam" id="TIGR03144">
    <property type="entry name" value="cytochr_II_ccsB"/>
    <property type="match status" value="1"/>
</dbReference>
<feature type="transmembrane region" description="Helical" evidence="6">
    <location>
        <begin position="136"/>
        <end position="162"/>
    </location>
</feature>
<proteinExistence type="inferred from homology"/>
<dbReference type="Pfam" id="PF01578">
    <property type="entry name" value="Cytochrom_C_asm"/>
    <property type="match status" value="1"/>
</dbReference>
<keyword evidence="2 6" id="KW-0812">Transmembrane</keyword>
<feature type="transmembrane region" description="Helical" evidence="6">
    <location>
        <begin position="224"/>
        <end position="243"/>
    </location>
</feature>
<reference evidence="8" key="1">
    <citation type="submission" date="2017-12" db="EMBL/GenBank/DDBJ databases">
        <title>A whole chloroplast genome phylogeny of diploid species of Isoetes (Isoetaceae, Lycopodiophyta) in the southeastern United States.</title>
        <authorList>
            <person name="Schafran P.W."/>
            <person name="Zimmer E.A."/>
            <person name="Taylor W.C."/>
            <person name="Musselman L.J."/>
        </authorList>
    </citation>
    <scope>NUCLEOTIDE SEQUENCE</scope>
</reference>
<feature type="domain" description="Cytochrome c assembly protein" evidence="7">
    <location>
        <begin position="68"/>
        <end position="310"/>
    </location>
</feature>
<dbReference type="GO" id="GO:0005886">
    <property type="term" value="C:plasma membrane"/>
    <property type="evidence" value="ECO:0007669"/>
    <property type="project" value="TreeGrafter"/>
</dbReference>
<comment type="caution">
    <text evidence="6">Lacks conserved residue(s) required for the propagation of feature annotation.</text>
</comment>
<keyword evidence="6" id="KW-0793">Thylakoid</keyword>
<keyword evidence="8" id="KW-0150">Chloroplast</keyword>
<evidence type="ECO:0000259" key="7">
    <source>
        <dbReference type="Pfam" id="PF01578"/>
    </source>
</evidence>
<comment type="subunit">
    <text evidence="6">May interact with Ccs1.</text>
</comment>
<protein>
    <recommendedName>
        <fullName evidence="6">Cytochrome c biogenesis protein CcsA</fullName>
    </recommendedName>
</protein>
<comment type="similarity">
    <text evidence="6">Belongs to the CcmF/CycK/Ccl1/NrfE/CcsA family.</text>
</comment>
<organism evidence="8">
    <name type="scientific">Isoetes engelmannii</name>
    <name type="common">Engelmann's quillwort</name>
    <name type="synonym">Appalachian quillwort</name>
    <dbReference type="NCBI Taxonomy" id="37427"/>
    <lineage>
        <taxon>Eukaryota</taxon>
        <taxon>Viridiplantae</taxon>
        <taxon>Streptophyta</taxon>
        <taxon>Embryophyta</taxon>
        <taxon>Tracheophyta</taxon>
        <taxon>Lycopodiopsida</taxon>
        <taxon>Isoetales</taxon>
        <taxon>Isoetaceae</taxon>
        <taxon>Isoetes</taxon>
    </lineage>
</organism>
<evidence type="ECO:0000256" key="6">
    <source>
        <dbReference type="HAMAP-Rule" id="MF_01391"/>
    </source>
</evidence>
<gene>
    <name evidence="6 8" type="primary">ccsA</name>
</gene>
<dbReference type="InterPro" id="IPR002541">
    <property type="entry name" value="Cyt_c_assembly"/>
</dbReference>
<feature type="transmembrane region" description="Helical" evidence="6">
    <location>
        <begin position="12"/>
        <end position="32"/>
    </location>
</feature>
<dbReference type="GO" id="GO:0020037">
    <property type="term" value="F:heme binding"/>
    <property type="evidence" value="ECO:0007669"/>
    <property type="project" value="InterPro"/>
</dbReference>
<feature type="transmembrane region" description="Helical" evidence="6">
    <location>
        <begin position="44"/>
        <end position="62"/>
    </location>
</feature>
<accession>A0A2U8KHN8</accession>
<dbReference type="PANTHER" id="PTHR30071:SF1">
    <property type="entry name" value="CYTOCHROME B_B6 PROTEIN-RELATED"/>
    <property type="match status" value="1"/>
</dbReference>
<dbReference type="GO" id="GO:0009535">
    <property type="term" value="C:chloroplast thylakoid membrane"/>
    <property type="evidence" value="ECO:0007669"/>
    <property type="project" value="UniProtKB-SubCell"/>
</dbReference>
<dbReference type="RefSeq" id="YP_009499346.1">
    <property type="nucleotide sequence ID" value="NC_038080.1"/>
</dbReference>
<evidence type="ECO:0000256" key="1">
    <source>
        <dbReference type="ARBA" id="ARBA00004141"/>
    </source>
</evidence>
<keyword evidence="8" id="KW-0934">Plastid</keyword>
<keyword evidence="4 6" id="KW-1133">Transmembrane helix</keyword>
<keyword evidence="5 6" id="KW-0472">Membrane</keyword>
<evidence type="ECO:0000313" key="8">
    <source>
        <dbReference type="EMBL" id="AWK91584.1"/>
    </source>
</evidence>
<evidence type="ECO:0000256" key="5">
    <source>
        <dbReference type="ARBA" id="ARBA00023136"/>
    </source>
</evidence>